<proteinExistence type="predicted"/>
<accession>A0A401RUM6</accession>
<evidence type="ECO:0000259" key="2">
    <source>
        <dbReference type="PROSITE" id="PS50188"/>
    </source>
</evidence>
<evidence type="ECO:0000313" key="4">
    <source>
        <dbReference type="Proteomes" id="UP000287033"/>
    </source>
</evidence>
<organism evidence="3 4">
    <name type="scientific">Chiloscyllium punctatum</name>
    <name type="common">Brownbanded bambooshark</name>
    <name type="synonym">Hemiscyllium punctatum</name>
    <dbReference type="NCBI Taxonomy" id="137246"/>
    <lineage>
        <taxon>Eukaryota</taxon>
        <taxon>Metazoa</taxon>
        <taxon>Chordata</taxon>
        <taxon>Craniata</taxon>
        <taxon>Vertebrata</taxon>
        <taxon>Chondrichthyes</taxon>
        <taxon>Elasmobranchii</taxon>
        <taxon>Galeomorphii</taxon>
        <taxon>Galeoidea</taxon>
        <taxon>Orectolobiformes</taxon>
        <taxon>Hemiscylliidae</taxon>
        <taxon>Chiloscyllium</taxon>
    </lineage>
</organism>
<gene>
    <name evidence="3" type="ORF">chiPu_0020297</name>
</gene>
<feature type="non-terminal residue" evidence="3">
    <location>
        <position position="1"/>
    </location>
</feature>
<dbReference type="Pfam" id="PF13765">
    <property type="entry name" value="PRY"/>
    <property type="match status" value="1"/>
</dbReference>
<evidence type="ECO:0000313" key="3">
    <source>
        <dbReference type="EMBL" id="GCC21855.1"/>
    </source>
</evidence>
<dbReference type="InterPro" id="IPR003879">
    <property type="entry name" value="Butyrophylin_SPRY"/>
</dbReference>
<feature type="region of interest" description="Disordered" evidence="1">
    <location>
        <begin position="349"/>
        <end position="384"/>
    </location>
</feature>
<dbReference type="PROSITE" id="PS50188">
    <property type="entry name" value="B302_SPRY"/>
    <property type="match status" value="1"/>
</dbReference>
<feature type="domain" description="B30.2/SPRY" evidence="2">
    <location>
        <begin position="219"/>
        <end position="384"/>
    </location>
</feature>
<feature type="compositionally biased region" description="Polar residues" evidence="1">
    <location>
        <begin position="154"/>
        <end position="165"/>
    </location>
</feature>
<dbReference type="SUPFAM" id="SSF49899">
    <property type="entry name" value="Concanavalin A-like lectins/glucanases"/>
    <property type="match status" value="1"/>
</dbReference>
<sequence length="384" mass="42958">EKLGREIEKLQEDQETYSRKQRNLDRSADDIKIQLNKLKENILKNFAEWRSKLEEDEASTLRVIDEEGLYTLTQIRSHSGALNKMIELVASVNGKTQSLVTETRTVIEPNVPEVTLNLSGIFQHLQDKLNSWENYHSDILGIIMPSSIRDTGLLNVTPSQHNSSGAAPVPTKVSSPLTTIDKEAEKSLESASTPEHSDAVSKTPSQESVSEAATDQEKILQPSSGIDGTTEISQRKSPLSLDPKTANCNLILSDDLRSVMWTDQQQPYSPHPKRFKYLPQVLCSQSFSSGSHSWDVATDGNYWRIGIVYGSYNEVYRTDVCENAKDLKEVSTQKMRGVEAEAHCQDRIQSYTDPDELPEYGKAESYAGQESKIMQGGQMSEENI</sequence>
<comment type="caution">
    <text evidence="3">The sequence shown here is derived from an EMBL/GenBank/DDBJ whole genome shotgun (WGS) entry which is preliminary data.</text>
</comment>
<dbReference type="InterPro" id="IPR043136">
    <property type="entry name" value="B30.2/SPRY_sf"/>
</dbReference>
<feature type="compositionally biased region" description="Polar residues" evidence="1">
    <location>
        <begin position="221"/>
        <end position="237"/>
    </location>
</feature>
<dbReference type="STRING" id="137246.A0A401RUM6"/>
<feature type="compositionally biased region" description="Polar residues" evidence="1">
    <location>
        <begin position="189"/>
        <end position="213"/>
    </location>
</feature>
<dbReference type="InterPro" id="IPR001870">
    <property type="entry name" value="B30.2/SPRY"/>
</dbReference>
<keyword evidence="4" id="KW-1185">Reference proteome</keyword>
<dbReference type="EMBL" id="BEZZ01002500">
    <property type="protein sequence ID" value="GCC21855.1"/>
    <property type="molecule type" value="Genomic_DNA"/>
</dbReference>
<dbReference type="PANTHER" id="PTHR24103">
    <property type="entry name" value="E3 UBIQUITIN-PROTEIN LIGASE TRIM"/>
    <property type="match status" value="1"/>
</dbReference>
<feature type="region of interest" description="Disordered" evidence="1">
    <location>
        <begin position="1"/>
        <end position="21"/>
    </location>
</feature>
<name>A0A401RUM6_CHIPU</name>
<dbReference type="InterPro" id="IPR050143">
    <property type="entry name" value="TRIM/RBCC"/>
</dbReference>
<dbReference type="Gene3D" id="2.60.120.920">
    <property type="match status" value="1"/>
</dbReference>
<dbReference type="InterPro" id="IPR006574">
    <property type="entry name" value="PRY"/>
</dbReference>
<dbReference type="OrthoDB" id="6270329at2759"/>
<dbReference type="SMART" id="SM00589">
    <property type="entry name" value="PRY"/>
    <property type="match status" value="1"/>
</dbReference>
<protein>
    <recommendedName>
        <fullName evidence="2">B30.2/SPRY domain-containing protein</fullName>
    </recommendedName>
</protein>
<dbReference type="PRINTS" id="PR01407">
    <property type="entry name" value="BUTYPHLNCDUF"/>
</dbReference>
<dbReference type="InterPro" id="IPR013320">
    <property type="entry name" value="ConA-like_dom_sf"/>
</dbReference>
<dbReference type="Proteomes" id="UP000287033">
    <property type="component" value="Unassembled WGS sequence"/>
</dbReference>
<dbReference type="AlphaFoldDB" id="A0A401RUM6"/>
<feature type="region of interest" description="Disordered" evidence="1">
    <location>
        <begin position="154"/>
        <end position="240"/>
    </location>
</feature>
<evidence type="ECO:0000256" key="1">
    <source>
        <dbReference type="SAM" id="MobiDB-lite"/>
    </source>
</evidence>
<reference evidence="3 4" key="1">
    <citation type="journal article" date="2018" name="Nat. Ecol. Evol.">
        <title>Shark genomes provide insights into elasmobranch evolution and the origin of vertebrates.</title>
        <authorList>
            <person name="Hara Y"/>
            <person name="Yamaguchi K"/>
            <person name="Onimaru K"/>
            <person name="Kadota M"/>
            <person name="Koyanagi M"/>
            <person name="Keeley SD"/>
            <person name="Tatsumi K"/>
            <person name="Tanaka K"/>
            <person name="Motone F"/>
            <person name="Kageyama Y"/>
            <person name="Nozu R"/>
            <person name="Adachi N"/>
            <person name="Nishimura O"/>
            <person name="Nakagawa R"/>
            <person name="Tanegashima C"/>
            <person name="Kiyatake I"/>
            <person name="Matsumoto R"/>
            <person name="Murakumo K"/>
            <person name="Nishida K"/>
            <person name="Terakita A"/>
            <person name="Kuratani S"/>
            <person name="Sato K"/>
            <person name="Hyodo S Kuraku.S."/>
        </authorList>
    </citation>
    <scope>NUCLEOTIDE SEQUENCE [LARGE SCALE GENOMIC DNA]</scope>
</reference>